<dbReference type="AlphaFoldDB" id="X1HHC5"/>
<accession>X1HHC5</accession>
<gene>
    <name evidence="1" type="ORF">S03H2_19293</name>
</gene>
<organism evidence="1">
    <name type="scientific">marine sediment metagenome</name>
    <dbReference type="NCBI Taxonomy" id="412755"/>
    <lineage>
        <taxon>unclassified sequences</taxon>
        <taxon>metagenomes</taxon>
        <taxon>ecological metagenomes</taxon>
    </lineage>
</organism>
<name>X1HHC5_9ZZZZ</name>
<protein>
    <submittedName>
        <fullName evidence="1">Uncharacterized protein</fullName>
    </submittedName>
</protein>
<proteinExistence type="predicted"/>
<reference evidence="1" key="1">
    <citation type="journal article" date="2014" name="Front. Microbiol.">
        <title>High frequency of phylogenetically diverse reductive dehalogenase-homologous genes in deep subseafloor sedimentary metagenomes.</title>
        <authorList>
            <person name="Kawai M."/>
            <person name="Futagami T."/>
            <person name="Toyoda A."/>
            <person name="Takaki Y."/>
            <person name="Nishi S."/>
            <person name="Hori S."/>
            <person name="Arai W."/>
            <person name="Tsubouchi T."/>
            <person name="Morono Y."/>
            <person name="Uchiyama I."/>
            <person name="Ito T."/>
            <person name="Fujiyama A."/>
            <person name="Inagaki F."/>
            <person name="Takami H."/>
        </authorList>
    </citation>
    <scope>NUCLEOTIDE SEQUENCE</scope>
    <source>
        <strain evidence="1">Expedition CK06-06</strain>
    </source>
</reference>
<evidence type="ECO:0000313" key="1">
    <source>
        <dbReference type="EMBL" id="GAH44708.1"/>
    </source>
</evidence>
<sequence length="36" mass="3989">MAVVQKRTIRWTIPLILIAVLLALTITDSARAQVRG</sequence>
<dbReference type="EMBL" id="BARU01010065">
    <property type="protein sequence ID" value="GAH44708.1"/>
    <property type="molecule type" value="Genomic_DNA"/>
</dbReference>
<feature type="non-terminal residue" evidence="1">
    <location>
        <position position="36"/>
    </location>
</feature>
<comment type="caution">
    <text evidence="1">The sequence shown here is derived from an EMBL/GenBank/DDBJ whole genome shotgun (WGS) entry which is preliminary data.</text>
</comment>